<dbReference type="SUPFAM" id="SSF50341">
    <property type="entry name" value="CheW-like"/>
    <property type="match status" value="1"/>
</dbReference>
<evidence type="ECO:0000256" key="9">
    <source>
        <dbReference type="PROSITE-ProRule" id="PRU00110"/>
    </source>
</evidence>
<dbReference type="InterPro" id="IPR004105">
    <property type="entry name" value="CheA-like_dim"/>
</dbReference>
<dbReference type="PRINTS" id="PR00344">
    <property type="entry name" value="BCTRLSENSOR"/>
</dbReference>
<keyword evidence="7" id="KW-0902">Two-component regulatory system</keyword>
<dbReference type="AlphaFoldDB" id="A0A5R9GRE9"/>
<proteinExistence type="predicted"/>
<dbReference type="InterPro" id="IPR002545">
    <property type="entry name" value="CheW-lke_dom"/>
</dbReference>
<dbReference type="InterPro" id="IPR036890">
    <property type="entry name" value="HATPase_C_sf"/>
</dbReference>
<dbReference type="InterPro" id="IPR001789">
    <property type="entry name" value="Sig_transdc_resp-reg_receiver"/>
</dbReference>
<keyword evidence="6 15" id="KW-0418">Kinase</keyword>
<dbReference type="GO" id="GO:0000155">
    <property type="term" value="F:phosphorelay sensor kinase activity"/>
    <property type="evidence" value="ECO:0007669"/>
    <property type="project" value="InterPro"/>
</dbReference>
<keyword evidence="4 10" id="KW-0597">Phosphoprotein</keyword>
<gene>
    <name evidence="15" type="ORF">FEF65_06260</name>
</gene>
<dbReference type="SUPFAM" id="SSF55874">
    <property type="entry name" value="ATPase domain of HSP90 chaperone/DNA topoisomerase II/histidine kinase"/>
    <property type="match status" value="1"/>
</dbReference>
<dbReference type="SMART" id="SM00448">
    <property type="entry name" value="REC"/>
    <property type="match status" value="1"/>
</dbReference>
<dbReference type="PROSITE" id="PS50851">
    <property type="entry name" value="CHEW"/>
    <property type="match status" value="1"/>
</dbReference>
<dbReference type="Pfam" id="PF01584">
    <property type="entry name" value="CheW"/>
    <property type="match status" value="1"/>
</dbReference>
<dbReference type="InterPro" id="IPR036061">
    <property type="entry name" value="CheW-like_dom_sf"/>
</dbReference>
<evidence type="ECO:0000256" key="5">
    <source>
        <dbReference type="ARBA" id="ARBA00022679"/>
    </source>
</evidence>
<dbReference type="InterPro" id="IPR051315">
    <property type="entry name" value="Bact_Chemotaxis_CheA"/>
</dbReference>
<dbReference type="EMBL" id="VBRY01000005">
    <property type="protein sequence ID" value="TLS67519.1"/>
    <property type="molecule type" value="Genomic_DNA"/>
</dbReference>
<dbReference type="Pfam" id="PF01627">
    <property type="entry name" value="Hpt"/>
    <property type="match status" value="1"/>
</dbReference>
<evidence type="ECO:0000256" key="2">
    <source>
        <dbReference type="ARBA" id="ARBA00012438"/>
    </source>
</evidence>
<dbReference type="CDD" id="cd00088">
    <property type="entry name" value="HPT"/>
    <property type="match status" value="1"/>
</dbReference>
<dbReference type="Gene3D" id="1.20.120.160">
    <property type="entry name" value="HPT domain"/>
    <property type="match status" value="1"/>
</dbReference>
<evidence type="ECO:0000313" key="15">
    <source>
        <dbReference type="EMBL" id="TLS67519.1"/>
    </source>
</evidence>
<dbReference type="RefSeq" id="WP_138238955.1">
    <property type="nucleotide sequence ID" value="NZ_VBRY01000005.1"/>
</dbReference>
<dbReference type="InterPro" id="IPR036641">
    <property type="entry name" value="HPT_dom_sf"/>
</dbReference>
<feature type="domain" description="HPt" evidence="14">
    <location>
        <begin position="1"/>
        <end position="108"/>
    </location>
</feature>
<dbReference type="Gene3D" id="3.40.50.2300">
    <property type="match status" value="1"/>
</dbReference>
<sequence length="762" mass="83681">MIDEQEFRDLFKEESDEHLLCLDEGLLALEKNPFDQTTLDQVFRAAHSLKGAARMLYLTDVETVAHRCEDVLRLGKNGDSSFSGVVVGHLFPLLSAMHALIDEALGGARADIDVAGVIATLDAALAGHGSDSAPVEAVPVEAAPGAVAEPVVAEQPVAPEAEVAAPDEEEQAQPGQPVNQQYRIETIRVPTKKLDGLLSQMGELIVARGRVSRRMVEIEQLADAWEEWQRSPVAAAFLNQAGQGGGRSRFDQLGSMIQSLYRASAEDMTRLESVADKIAAEVRNIRLLPLSSIFNLFSRLVRDQAAEQGKKVDFRVYGGDTQADKQIVEEMKDPLMHMLRNAVDHGIEMEAERVARGKPATGTLSIRARQTATNIVIEICDDGRGIDPEVIARTALKRKLLSRKELDLMSIEQIQALIFSPGFSTSQFVTDISGRGVGMDVVRNNVERLKGHIEIDSVPGNGCTMRILLPMTLSSTRVLVAEVNHRPYAIPAEAVNTSIHLDRNMIFSIEGRKNITWQGTALHVVALADLLEVDERLLKSRLVEKQAQEAAPAKAENGYLLCVVVEVAGERFGLLVDDLLDEREVVVKPHGSLLRRIRNVSSVTILDSGEVCMILNPQDLARSVHRHVTMDSEEVEATVEQRKQVVLLVEDSMTTRIQEKRILEGGGYEVVTAVDGIDAMNKLVTNRIDAVVSDIVMPNVDGLELTAMIRRESKYNEMPVILVTTLASDQDKKAGLAAGANAYISKPRFDQKILLETLRRLI</sequence>
<dbReference type="SUPFAM" id="SSF52172">
    <property type="entry name" value="CheY-like"/>
    <property type="match status" value="1"/>
</dbReference>
<keyword evidence="16" id="KW-1185">Reference proteome</keyword>
<evidence type="ECO:0000259" key="14">
    <source>
        <dbReference type="PROSITE" id="PS50894"/>
    </source>
</evidence>
<dbReference type="PROSITE" id="PS50894">
    <property type="entry name" value="HPT"/>
    <property type="match status" value="1"/>
</dbReference>
<dbReference type="SMART" id="SM00387">
    <property type="entry name" value="HATPase_c"/>
    <property type="match status" value="1"/>
</dbReference>
<dbReference type="SMART" id="SM00260">
    <property type="entry name" value="CheW"/>
    <property type="match status" value="1"/>
</dbReference>
<dbReference type="Pfam" id="PF02518">
    <property type="entry name" value="HATPase_c"/>
    <property type="match status" value="1"/>
</dbReference>
<evidence type="ECO:0000256" key="3">
    <source>
        <dbReference type="ARBA" id="ARBA00021495"/>
    </source>
</evidence>
<dbReference type="Gene3D" id="3.30.565.10">
    <property type="entry name" value="Histidine kinase-like ATPase, C-terminal domain"/>
    <property type="match status" value="1"/>
</dbReference>
<protein>
    <recommendedName>
        <fullName evidence="3">Chemotaxis protein CheA</fullName>
        <ecNumber evidence="2">2.7.13.3</ecNumber>
    </recommendedName>
</protein>
<dbReference type="SMART" id="SM00073">
    <property type="entry name" value="HPT"/>
    <property type="match status" value="1"/>
</dbReference>
<feature type="domain" description="Histidine kinase" evidence="11">
    <location>
        <begin position="251"/>
        <end position="473"/>
    </location>
</feature>
<dbReference type="PROSITE" id="PS50110">
    <property type="entry name" value="RESPONSE_REGULATORY"/>
    <property type="match status" value="1"/>
</dbReference>
<feature type="modified residue" description="4-aspartylphosphate" evidence="10">
    <location>
        <position position="694"/>
    </location>
</feature>
<keyword evidence="5" id="KW-0808">Transferase</keyword>
<dbReference type="InterPro" id="IPR008207">
    <property type="entry name" value="Sig_transdc_His_kin_Hpt_dom"/>
</dbReference>
<evidence type="ECO:0000259" key="12">
    <source>
        <dbReference type="PROSITE" id="PS50110"/>
    </source>
</evidence>
<dbReference type="Proteomes" id="UP000306585">
    <property type="component" value="Unassembled WGS sequence"/>
</dbReference>
<dbReference type="Gene3D" id="2.30.30.40">
    <property type="entry name" value="SH3 Domains"/>
    <property type="match status" value="1"/>
</dbReference>
<dbReference type="InterPro" id="IPR005467">
    <property type="entry name" value="His_kinase_dom"/>
</dbReference>
<dbReference type="GO" id="GO:0006935">
    <property type="term" value="P:chemotaxis"/>
    <property type="evidence" value="ECO:0007669"/>
    <property type="project" value="InterPro"/>
</dbReference>
<dbReference type="Pfam" id="PF02895">
    <property type="entry name" value="H-kinase_dim"/>
    <property type="match status" value="1"/>
</dbReference>
<evidence type="ECO:0000256" key="10">
    <source>
        <dbReference type="PROSITE-ProRule" id="PRU00169"/>
    </source>
</evidence>
<dbReference type="FunFam" id="3.30.565.10:FF:000016">
    <property type="entry name" value="Chemotaxis protein CheA, putative"/>
    <property type="match status" value="1"/>
</dbReference>
<reference evidence="15 16" key="1">
    <citation type="journal article" date="2019" name="Appl. Environ. Microbiol.">
        <title>Environmental Evidence and Genomic Insight of Iron-oxidizing Bacteria Preference Towards More Corrosion Resistant Stainless Steel at Higher Salinities.</title>
        <authorList>
            <person name="Garrison C.E."/>
            <person name="Price K.A."/>
            <person name="Field E.K."/>
        </authorList>
    </citation>
    <scope>NUCLEOTIDE SEQUENCE [LARGE SCALE GENOMIC DNA]</scope>
    <source>
        <strain evidence="15 16">P3</strain>
    </source>
</reference>
<evidence type="ECO:0000313" key="16">
    <source>
        <dbReference type="Proteomes" id="UP000306585"/>
    </source>
</evidence>
<feature type="modified residue" description="Phosphohistidine" evidence="9">
    <location>
        <position position="47"/>
    </location>
</feature>
<dbReference type="GO" id="GO:0005737">
    <property type="term" value="C:cytoplasm"/>
    <property type="evidence" value="ECO:0007669"/>
    <property type="project" value="InterPro"/>
</dbReference>
<comment type="catalytic activity">
    <reaction evidence="1">
        <text>ATP + protein L-histidine = ADP + protein N-phospho-L-histidine.</text>
        <dbReference type="EC" id="2.7.13.3"/>
    </reaction>
</comment>
<evidence type="ECO:0000259" key="13">
    <source>
        <dbReference type="PROSITE" id="PS50851"/>
    </source>
</evidence>
<feature type="domain" description="CheW-like" evidence="13">
    <location>
        <begin position="475"/>
        <end position="626"/>
    </location>
</feature>
<comment type="caution">
    <text evidence="15">The sequence shown here is derived from an EMBL/GenBank/DDBJ whole genome shotgun (WGS) entry which is preliminary data.</text>
</comment>
<accession>A0A5R9GRE9</accession>
<evidence type="ECO:0000259" key="11">
    <source>
        <dbReference type="PROSITE" id="PS50109"/>
    </source>
</evidence>
<organism evidence="15 16">
    <name type="scientific">Mariprofundus erugo</name>
    <dbReference type="NCBI Taxonomy" id="2528639"/>
    <lineage>
        <taxon>Bacteria</taxon>
        <taxon>Pseudomonadati</taxon>
        <taxon>Pseudomonadota</taxon>
        <taxon>Candidatius Mariprofundia</taxon>
        <taxon>Mariprofundales</taxon>
        <taxon>Mariprofundaceae</taxon>
        <taxon>Mariprofundus</taxon>
    </lineage>
</organism>
<evidence type="ECO:0000256" key="1">
    <source>
        <dbReference type="ARBA" id="ARBA00000085"/>
    </source>
</evidence>
<dbReference type="PANTHER" id="PTHR43395">
    <property type="entry name" value="SENSOR HISTIDINE KINASE CHEA"/>
    <property type="match status" value="1"/>
</dbReference>
<evidence type="ECO:0000256" key="4">
    <source>
        <dbReference type="ARBA" id="ARBA00022553"/>
    </source>
</evidence>
<dbReference type="EC" id="2.7.13.3" evidence="2"/>
<dbReference type="SMART" id="SM01231">
    <property type="entry name" value="H-kinase_dim"/>
    <property type="match status" value="1"/>
</dbReference>
<evidence type="ECO:0000256" key="8">
    <source>
        <dbReference type="ARBA" id="ARBA00035100"/>
    </source>
</evidence>
<dbReference type="SUPFAM" id="SSF47226">
    <property type="entry name" value="Histidine-containing phosphotransfer domain, HPT domain"/>
    <property type="match status" value="1"/>
</dbReference>
<dbReference type="PROSITE" id="PS50109">
    <property type="entry name" value="HIS_KIN"/>
    <property type="match status" value="1"/>
</dbReference>
<dbReference type="PANTHER" id="PTHR43395:SF1">
    <property type="entry name" value="CHEMOTAXIS PROTEIN CHEA"/>
    <property type="match status" value="1"/>
</dbReference>
<dbReference type="Pfam" id="PF00072">
    <property type="entry name" value="Response_reg"/>
    <property type="match status" value="1"/>
</dbReference>
<name>A0A5R9GRE9_9PROT</name>
<dbReference type="InterPro" id="IPR004358">
    <property type="entry name" value="Sig_transdc_His_kin-like_C"/>
</dbReference>
<comment type="function">
    <text evidence="8">Involved in the transmission of sensory signals from the chemoreceptors to the flagellar motors. CheA is autophosphorylated; it can transfer its phosphate group to either CheB or CheY.</text>
</comment>
<dbReference type="InterPro" id="IPR003594">
    <property type="entry name" value="HATPase_dom"/>
</dbReference>
<feature type="domain" description="Response regulatory" evidence="12">
    <location>
        <begin position="645"/>
        <end position="761"/>
    </location>
</feature>
<evidence type="ECO:0000256" key="6">
    <source>
        <dbReference type="ARBA" id="ARBA00022777"/>
    </source>
</evidence>
<dbReference type="InterPro" id="IPR011006">
    <property type="entry name" value="CheY-like_superfamily"/>
</dbReference>
<evidence type="ECO:0000256" key="7">
    <source>
        <dbReference type="ARBA" id="ARBA00023012"/>
    </source>
</evidence>